<evidence type="ECO:0000256" key="1">
    <source>
        <dbReference type="ARBA" id="ARBA00022741"/>
    </source>
</evidence>
<keyword evidence="5" id="KW-1185">Reference proteome</keyword>
<reference evidence="5" key="1">
    <citation type="journal article" date="2019" name="Int. J. Syst. Evol. Microbiol.">
        <title>The Global Catalogue of Microorganisms (GCM) 10K type strain sequencing project: providing services to taxonomists for standard genome sequencing and annotation.</title>
        <authorList>
            <consortium name="The Broad Institute Genomics Platform"/>
            <consortium name="The Broad Institute Genome Sequencing Center for Infectious Disease"/>
            <person name="Wu L."/>
            <person name="Ma J."/>
        </authorList>
    </citation>
    <scope>NUCLEOTIDE SEQUENCE [LARGE SCALE GENOMIC DNA]</scope>
    <source>
        <strain evidence="5">CGMCC 1.16305</strain>
    </source>
</reference>
<dbReference type="Proteomes" id="UP001596505">
    <property type="component" value="Unassembled WGS sequence"/>
</dbReference>
<dbReference type="InterPro" id="IPR012675">
    <property type="entry name" value="Beta-grasp_dom_sf"/>
</dbReference>
<name>A0ABW2PZD5_9BACL</name>
<dbReference type="PANTHER" id="PTHR33359:SF1">
    <property type="entry name" value="MOLYBDOPTERIN SYNTHASE SULFUR CARRIER SUBUNIT"/>
    <property type="match status" value="1"/>
</dbReference>
<dbReference type="SUPFAM" id="SSF54285">
    <property type="entry name" value="MoaD/ThiS"/>
    <property type="match status" value="1"/>
</dbReference>
<dbReference type="RefSeq" id="WP_380965555.1">
    <property type="nucleotide sequence ID" value="NZ_JBHTCO010000010.1"/>
</dbReference>
<dbReference type="NCBIfam" id="TIGR01682">
    <property type="entry name" value="moaD"/>
    <property type="match status" value="1"/>
</dbReference>
<dbReference type="EMBL" id="JBHTCO010000010">
    <property type="protein sequence ID" value="MFC7393105.1"/>
    <property type="molecule type" value="Genomic_DNA"/>
</dbReference>
<evidence type="ECO:0000313" key="4">
    <source>
        <dbReference type="EMBL" id="MFC7393105.1"/>
    </source>
</evidence>
<organism evidence="4 5">
    <name type="scientific">Scopulibacillus cellulosilyticus</name>
    <dbReference type="NCBI Taxonomy" id="2665665"/>
    <lineage>
        <taxon>Bacteria</taxon>
        <taxon>Bacillati</taxon>
        <taxon>Bacillota</taxon>
        <taxon>Bacilli</taxon>
        <taxon>Bacillales</taxon>
        <taxon>Sporolactobacillaceae</taxon>
        <taxon>Scopulibacillus</taxon>
    </lineage>
</organism>
<proteinExistence type="inferred from homology"/>
<accession>A0ABW2PZD5</accession>
<evidence type="ECO:0000313" key="5">
    <source>
        <dbReference type="Proteomes" id="UP001596505"/>
    </source>
</evidence>
<evidence type="ECO:0000256" key="3">
    <source>
        <dbReference type="ARBA" id="ARBA00024247"/>
    </source>
</evidence>
<protein>
    <recommendedName>
        <fullName evidence="3">Molybdopterin synthase sulfur carrier subunit</fullName>
    </recommendedName>
</protein>
<dbReference type="InterPro" id="IPR016155">
    <property type="entry name" value="Mopterin_synth/thiamin_S_b"/>
</dbReference>
<keyword evidence="1" id="KW-0547">Nucleotide-binding</keyword>
<comment type="similarity">
    <text evidence="2">Belongs to the MoaD family.</text>
</comment>
<gene>
    <name evidence="4" type="primary">moaD</name>
    <name evidence="4" type="ORF">ACFQRG_09025</name>
</gene>
<dbReference type="InterPro" id="IPR044672">
    <property type="entry name" value="MOCS2A"/>
</dbReference>
<dbReference type="Gene3D" id="3.10.20.30">
    <property type="match status" value="1"/>
</dbReference>
<dbReference type="PANTHER" id="PTHR33359">
    <property type="entry name" value="MOLYBDOPTERIN SYNTHASE SULFUR CARRIER SUBUNIT"/>
    <property type="match status" value="1"/>
</dbReference>
<sequence>MIEILLFAGLKEKTGQNKITWHEGSLTVGELKEKLSAKVPGLEQIDYVMIAVNEAYAQDDQVINEGDVVALIPPVSGG</sequence>
<dbReference type="InterPro" id="IPR003749">
    <property type="entry name" value="ThiS/MoaD-like"/>
</dbReference>
<comment type="caution">
    <text evidence="4">The sequence shown here is derived from an EMBL/GenBank/DDBJ whole genome shotgun (WGS) entry which is preliminary data.</text>
</comment>
<dbReference type="CDD" id="cd00754">
    <property type="entry name" value="Ubl_MoaD"/>
    <property type="match status" value="1"/>
</dbReference>
<evidence type="ECO:0000256" key="2">
    <source>
        <dbReference type="ARBA" id="ARBA00024200"/>
    </source>
</evidence>
<dbReference type="Pfam" id="PF02597">
    <property type="entry name" value="ThiS"/>
    <property type="match status" value="1"/>
</dbReference>